<gene>
    <name evidence="7" type="ORF">TCAP_01748</name>
</gene>
<dbReference type="GO" id="GO:0005886">
    <property type="term" value="C:plasma membrane"/>
    <property type="evidence" value="ECO:0007669"/>
    <property type="project" value="TreeGrafter"/>
</dbReference>
<feature type="region of interest" description="Disordered" evidence="5">
    <location>
        <begin position="145"/>
        <end position="166"/>
    </location>
</feature>
<name>A0A2K3QLC3_9HYPO</name>
<evidence type="ECO:0000256" key="1">
    <source>
        <dbReference type="ARBA" id="ARBA00004141"/>
    </source>
</evidence>
<evidence type="ECO:0000256" key="6">
    <source>
        <dbReference type="SAM" id="Phobius"/>
    </source>
</evidence>
<dbReference type="GO" id="GO:0004930">
    <property type="term" value="F:G protein-coupled receptor activity"/>
    <property type="evidence" value="ECO:0007669"/>
    <property type="project" value="TreeGrafter"/>
</dbReference>
<dbReference type="Gene3D" id="1.20.1070.10">
    <property type="entry name" value="Rhodopsin 7-helix transmembrane proteins"/>
    <property type="match status" value="1"/>
</dbReference>
<evidence type="ECO:0000313" key="8">
    <source>
        <dbReference type="Proteomes" id="UP000236621"/>
    </source>
</evidence>
<dbReference type="GO" id="GO:0007189">
    <property type="term" value="P:adenylate cyclase-activating G protein-coupled receptor signaling pathway"/>
    <property type="evidence" value="ECO:0007669"/>
    <property type="project" value="TreeGrafter"/>
</dbReference>
<dbReference type="OrthoDB" id="18453at2759"/>
<feature type="transmembrane region" description="Helical" evidence="6">
    <location>
        <begin position="219"/>
        <end position="237"/>
    </location>
</feature>
<evidence type="ECO:0000313" key="7">
    <source>
        <dbReference type="EMBL" id="PNY28334.1"/>
    </source>
</evidence>
<feature type="transmembrane region" description="Helical" evidence="6">
    <location>
        <begin position="257"/>
        <end position="282"/>
    </location>
</feature>
<proteinExistence type="predicted"/>
<organism evidence="7 8">
    <name type="scientific">Tolypocladium capitatum</name>
    <dbReference type="NCBI Taxonomy" id="45235"/>
    <lineage>
        <taxon>Eukaryota</taxon>
        <taxon>Fungi</taxon>
        <taxon>Dikarya</taxon>
        <taxon>Ascomycota</taxon>
        <taxon>Pezizomycotina</taxon>
        <taxon>Sordariomycetes</taxon>
        <taxon>Hypocreomycetidae</taxon>
        <taxon>Hypocreales</taxon>
        <taxon>Ophiocordycipitaceae</taxon>
        <taxon>Tolypocladium</taxon>
    </lineage>
</organism>
<evidence type="ECO:0000256" key="5">
    <source>
        <dbReference type="SAM" id="MobiDB-lite"/>
    </source>
</evidence>
<feature type="transmembrane region" description="Helical" evidence="6">
    <location>
        <begin position="73"/>
        <end position="96"/>
    </location>
</feature>
<keyword evidence="2 6" id="KW-0812">Transmembrane</keyword>
<feature type="transmembrane region" description="Helical" evidence="6">
    <location>
        <begin position="21"/>
        <end position="43"/>
    </location>
</feature>
<dbReference type="SUPFAM" id="SSF81321">
    <property type="entry name" value="Family A G protein-coupled receptor-like"/>
    <property type="match status" value="1"/>
</dbReference>
<dbReference type="Proteomes" id="UP000236621">
    <property type="component" value="Unassembled WGS sequence"/>
</dbReference>
<protein>
    <submittedName>
        <fullName evidence="7">Cyclic AMP receptor-like protein A</fullName>
    </submittedName>
</protein>
<keyword evidence="3 6" id="KW-1133">Transmembrane helix</keyword>
<comment type="caution">
    <text evidence="7">The sequence shown here is derived from an EMBL/GenBank/DDBJ whole genome shotgun (WGS) entry which is preliminary data.</text>
</comment>
<dbReference type="AlphaFoldDB" id="A0A2K3QLC3"/>
<keyword evidence="4 6" id="KW-0472">Membrane</keyword>
<sequence length="352" mass="39679">MAINVFLVFYYRTSPDTFRRWWWVYCIICYGGPFIIALTLLFVKNSTRGPVYGEATIWCWVDSKWDSVRIYTYYMLIWICILGSILCYFLVGFHVFRSRNRLRSFPASKSREANQYEKAIPDQFGARNGFYGTVTTEVQVVHTPASSGAGPLAEPEPAHMPTVDPASRRATATPAQYYSNVTSSAAPPRPTDPSAMSRVVTASGRAVSKFVIDDPIKRAYLRTSLLFAFSVLVTWIPSSLNRIHSWRMGFSPFEFHAATAAVLPLQGLWNFLIFFITSWSVVKQRIRGKPAEVSHRSKEGTFGTADRTVDTERAVHRDAADSFEADSATMGSDVELRRVSDQERLAKKSPGF</sequence>
<evidence type="ECO:0000256" key="3">
    <source>
        <dbReference type="ARBA" id="ARBA00022989"/>
    </source>
</evidence>
<dbReference type="EMBL" id="NRSZ01000278">
    <property type="protein sequence ID" value="PNY28334.1"/>
    <property type="molecule type" value="Genomic_DNA"/>
</dbReference>
<comment type="subcellular location">
    <subcellularLocation>
        <location evidence="1">Membrane</location>
        <topology evidence="1">Multi-pass membrane protein</topology>
    </subcellularLocation>
</comment>
<dbReference type="STRING" id="45235.A0A2K3QLC3"/>
<keyword evidence="8" id="KW-1185">Reference proteome</keyword>
<dbReference type="PANTHER" id="PTHR23112:SF0">
    <property type="entry name" value="TRANSMEMBRANE PROTEIN 116"/>
    <property type="match status" value="1"/>
</dbReference>
<evidence type="ECO:0000256" key="4">
    <source>
        <dbReference type="ARBA" id="ARBA00023136"/>
    </source>
</evidence>
<reference evidence="7 8" key="1">
    <citation type="submission" date="2017-08" db="EMBL/GenBank/DDBJ databases">
        <title>Harnessing the power of phylogenomics to disentangle the directionality and signatures of interkingdom host jumping in the parasitic fungal genus Tolypocladium.</title>
        <authorList>
            <person name="Quandt C.A."/>
            <person name="Patterson W."/>
            <person name="Spatafora J.W."/>
        </authorList>
    </citation>
    <scope>NUCLEOTIDE SEQUENCE [LARGE SCALE GENOMIC DNA]</scope>
    <source>
        <strain evidence="7 8">CBS 113982</strain>
    </source>
</reference>
<keyword evidence="7" id="KW-0675">Receptor</keyword>
<evidence type="ECO:0000256" key="2">
    <source>
        <dbReference type="ARBA" id="ARBA00022692"/>
    </source>
</evidence>
<dbReference type="PANTHER" id="PTHR23112">
    <property type="entry name" value="G PROTEIN-COUPLED RECEPTOR 157-RELATED"/>
    <property type="match status" value="1"/>
</dbReference>
<accession>A0A2K3QLC3</accession>